<reference evidence="3 4" key="1">
    <citation type="journal article" date="2023" name="Insect Mol. Biol.">
        <title>Genome sequencing provides insights into the evolution of gene families encoding plant cell wall-degrading enzymes in longhorned beetles.</title>
        <authorList>
            <person name="Shin N.R."/>
            <person name="Okamura Y."/>
            <person name="Kirsch R."/>
            <person name="Pauchet Y."/>
        </authorList>
    </citation>
    <scope>NUCLEOTIDE SEQUENCE [LARGE SCALE GENOMIC DNA]</scope>
    <source>
        <strain evidence="3">EAD_L_NR</strain>
    </source>
</reference>
<keyword evidence="4" id="KW-1185">Reference proteome</keyword>
<name>A0AAV8WDQ1_9CUCU</name>
<dbReference type="InterPro" id="IPR050468">
    <property type="entry name" value="Cuticle_Struct_Prot"/>
</dbReference>
<dbReference type="PROSITE" id="PS00233">
    <property type="entry name" value="CHIT_BIND_RR_1"/>
    <property type="match status" value="1"/>
</dbReference>
<gene>
    <name evidence="3" type="ORF">NQ315_007133</name>
</gene>
<proteinExistence type="predicted"/>
<dbReference type="EMBL" id="JANEYG010000003">
    <property type="protein sequence ID" value="KAJ8924337.1"/>
    <property type="molecule type" value="Genomic_DNA"/>
</dbReference>
<organism evidence="3 4">
    <name type="scientific">Exocentrus adspersus</name>
    <dbReference type="NCBI Taxonomy" id="1586481"/>
    <lineage>
        <taxon>Eukaryota</taxon>
        <taxon>Metazoa</taxon>
        <taxon>Ecdysozoa</taxon>
        <taxon>Arthropoda</taxon>
        <taxon>Hexapoda</taxon>
        <taxon>Insecta</taxon>
        <taxon>Pterygota</taxon>
        <taxon>Neoptera</taxon>
        <taxon>Endopterygota</taxon>
        <taxon>Coleoptera</taxon>
        <taxon>Polyphaga</taxon>
        <taxon>Cucujiformia</taxon>
        <taxon>Chrysomeloidea</taxon>
        <taxon>Cerambycidae</taxon>
        <taxon>Lamiinae</taxon>
        <taxon>Acanthocinini</taxon>
        <taxon>Exocentrus</taxon>
    </lineage>
</organism>
<protein>
    <submittedName>
        <fullName evidence="3">Uncharacterized protein</fullName>
    </submittedName>
</protein>
<sequence length="133" mass="14111">ALFLLCATLATIECRPQLLNFANNALQAVPRILNFNSENSPRGFAFDVDTSDGFHHDARGELKSDTGREEDEGIEVEGSYMYIGDDGKLYRVDYTAGKEGFRPAGTHLVPSAGVKKLGVGDSASASLAGTGLG</sequence>
<dbReference type="InterPro" id="IPR031311">
    <property type="entry name" value="CHIT_BIND_RR_consensus"/>
</dbReference>
<dbReference type="PANTHER" id="PTHR10380">
    <property type="entry name" value="CUTICLE PROTEIN"/>
    <property type="match status" value="1"/>
</dbReference>
<dbReference type="PRINTS" id="PR00947">
    <property type="entry name" value="CUTICLE"/>
</dbReference>
<dbReference type="Proteomes" id="UP001159042">
    <property type="component" value="Unassembled WGS sequence"/>
</dbReference>
<dbReference type="GO" id="GO:0008010">
    <property type="term" value="F:structural constituent of chitin-based larval cuticle"/>
    <property type="evidence" value="ECO:0007669"/>
    <property type="project" value="TreeGrafter"/>
</dbReference>
<keyword evidence="1 2" id="KW-0193">Cuticle</keyword>
<feature type="non-terminal residue" evidence="3">
    <location>
        <position position="1"/>
    </location>
</feature>
<evidence type="ECO:0000256" key="1">
    <source>
        <dbReference type="ARBA" id="ARBA00022460"/>
    </source>
</evidence>
<dbReference type="GO" id="GO:0062129">
    <property type="term" value="C:chitin-based extracellular matrix"/>
    <property type="evidence" value="ECO:0007669"/>
    <property type="project" value="TreeGrafter"/>
</dbReference>
<dbReference type="InterPro" id="IPR000618">
    <property type="entry name" value="Insect_cuticle"/>
</dbReference>
<dbReference type="Pfam" id="PF00379">
    <property type="entry name" value="Chitin_bind_4"/>
    <property type="match status" value="1"/>
</dbReference>
<accession>A0AAV8WDQ1</accession>
<dbReference type="PROSITE" id="PS51155">
    <property type="entry name" value="CHIT_BIND_RR_2"/>
    <property type="match status" value="1"/>
</dbReference>
<evidence type="ECO:0000313" key="3">
    <source>
        <dbReference type="EMBL" id="KAJ8924337.1"/>
    </source>
</evidence>
<evidence type="ECO:0000313" key="4">
    <source>
        <dbReference type="Proteomes" id="UP001159042"/>
    </source>
</evidence>
<dbReference type="AlphaFoldDB" id="A0AAV8WDQ1"/>
<comment type="caution">
    <text evidence="3">The sequence shown here is derived from an EMBL/GenBank/DDBJ whole genome shotgun (WGS) entry which is preliminary data.</text>
</comment>
<evidence type="ECO:0000256" key="2">
    <source>
        <dbReference type="PROSITE-ProRule" id="PRU00497"/>
    </source>
</evidence>
<dbReference type="PANTHER" id="PTHR10380:SF173">
    <property type="entry name" value="CUTICULAR PROTEIN 47EF, ISOFORM C-RELATED"/>
    <property type="match status" value="1"/>
</dbReference>